<evidence type="ECO:0000313" key="6">
    <source>
        <dbReference type="Proteomes" id="UP000295658"/>
    </source>
</evidence>
<sequence>MMKIDKHSPIPIYYQIEEGIRELIEQKVWRAGDVIPSERELSEMYGISRMTVRQAINNLVNEGLLVRQRGKGTFVAEKKMEQALKGLTSFSEDMRARGMVPGTRLLSFSIVEAGKKVAEKLSIAMGAPVYEVKRIHLADGMPMALEVLYMSPQLVPNLSEEIVSRSVYEYIESLGLQIASARQTLEAAIVRQSEQDWLELSDGAPVLLIERHTFLTDGRPLEYVKSVYRADRYKFVIDMEKR</sequence>
<dbReference type="GO" id="GO:0045892">
    <property type="term" value="P:negative regulation of DNA-templated transcription"/>
    <property type="evidence" value="ECO:0007669"/>
    <property type="project" value="TreeGrafter"/>
</dbReference>
<dbReference type="EMBL" id="SLUL01000002">
    <property type="protein sequence ID" value="TCL52857.1"/>
    <property type="molecule type" value="Genomic_DNA"/>
</dbReference>
<dbReference type="RefSeq" id="WP_132947446.1">
    <property type="nucleotide sequence ID" value="NZ_BSVG01000005.1"/>
</dbReference>
<dbReference type="SUPFAM" id="SSF64288">
    <property type="entry name" value="Chorismate lyase-like"/>
    <property type="match status" value="1"/>
</dbReference>
<gene>
    <name evidence="5" type="ORF">EDD69_102264</name>
</gene>
<dbReference type="GO" id="GO:0003700">
    <property type="term" value="F:DNA-binding transcription factor activity"/>
    <property type="evidence" value="ECO:0007669"/>
    <property type="project" value="InterPro"/>
</dbReference>
<dbReference type="Proteomes" id="UP000295658">
    <property type="component" value="Unassembled WGS sequence"/>
</dbReference>
<dbReference type="PROSITE" id="PS50949">
    <property type="entry name" value="HTH_GNTR"/>
    <property type="match status" value="1"/>
</dbReference>
<dbReference type="InterPro" id="IPR028978">
    <property type="entry name" value="Chorismate_lyase_/UTRA_dom_sf"/>
</dbReference>
<keyword evidence="6" id="KW-1185">Reference proteome</keyword>
<dbReference type="FunFam" id="1.10.10.10:FF:000079">
    <property type="entry name" value="GntR family transcriptional regulator"/>
    <property type="match status" value="1"/>
</dbReference>
<dbReference type="PANTHER" id="PTHR44846">
    <property type="entry name" value="MANNOSYL-D-GLYCERATE TRANSPORT/METABOLISM SYSTEM REPRESSOR MNGR-RELATED"/>
    <property type="match status" value="1"/>
</dbReference>
<comment type="caution">
    <text evidence="5">The sequence shown here is derived from an EMBL/GenBank/DDBJ whole genome shotgun (WGS) entry which is preliminary data.</text>
</comment>
<evidence type="ECO:0000313" key="5">
    <source>
        <dbReference type="EMBL" id="TCL52857.1"/>
    </source>
</evidence>
<dbReference type="PANTHER" id="PTHR44846:SF1">
    <property type="entry name" value="MANNOSYL-D-GLYCERATE TRANSPORT_METABOLISM SYSTEM REPRESSOR MNGR-RELATED"/>
    <property type="match status" value="1"/>
</dbReference>
<evidence type="ECO:0000256" key="3">
    <source>
        <dbReference type="ARBA" id="ARBA00023163"/>
    </source>
</evidence>
<protein>
    <submittedName>
        <fullName evidence="5">GntR family transcriptional regulator</fullName>
    </submittedName>
</protein>
<dbReference type="InterPro" id="IPR011663">
    <property type="entry name" value="UTRA"/>
</dbReference>
<proteinExistence type="predicted"/>
<dbReference type="InterPro" id="IPR050679">
    <property type="entry name" value="Bact_HTH_transcr_reg"/>
</dbReference>
<dbReference type="InterPro" id="IPR036390">
    <property type="entry name" value="WH_DNA-bd_sf"/>
</dbReference>
<dbReference type="InterPro" id="IPR000524">
    <property type="entry name" value="Tscrpt_reg_HTH_GntR"/>
</dbReference>
<dbReference type="GO" id="GO:0003677">
    <property type="term" value="F:DNA binding"/>
    <property type="evidence" value="ECO:0007669"/>
    <property type="project" value="UniProtKB-KW"/>
</dbReference>
<dbReference type="InterPro" id="IPR036388">
    <property type="entry name" value="WH-like_DNA-bd_sf"/>
</dbReference>
<evidence type="ECO:0000256" key="1">
    <source>
        <dbReference type="ARBA" id="ARBA00023015"/>
    </source>
</evidence>
<dbReference type="SMART" id="SM00866">
    <property type="entry name" value="UTRA"/>
    <property type="match status" value="1"/>
</dbReference>
<accession>A0A4R1QIC1</accession>
<dbReference type="Gene3D" id="1.10.10.10">
    <property type="entry name" value="Winged helix-like DNA-binding domain superfamily/Winged helix DNA-binding domain"/>
    <property type="match status" value="1"/>
</dbReference>
<dbReference type="CDD" id="cd07377">
    <property type="entry name" value="WHTH_GntR"/>
    <property type="match status" value="1"/>
</dbReference>
<keyword evidence="1" id="KW-0805">Transcription regulation</keyword>
<name>A0A4R1QIC1_9BACL</name>
<dbReference type="Pfam" id="PF00392">
    <property type="entry name" value="GntR"/>
    <property type="match status" value="1"/>
</dbReference>
<dbReference type="OrthoDB" id="9815017at2"/>
<organism evidence="5 6">
    <name type="scientific">Thermolongibacillus altinsuensis</name>
    <dbReference type="NCBI Taxonomy" id="575256"/>
    <lineage>
        <taxon>Bacteria</taxon>
        <taxon>Bacillati</taxon>
        <taxon>Bacillota</taxon>
        <taxon>Bacilli</taxon>
        <taxon>Bacillales</taxon>
        <taxon>Anoxybacillaceae</taxon>
        <taxon>Thermolongibacillus</taxon>
    </lineage>
</organism>
<evidence type="ECO:0000256" key="2">
    <source>
        <dbReference type="ARBA" id="ARBA00023125"/>
    </source>
</evidence>
<dbReference type="SUPFAM" id="SSF46785">
    <property type="entry name" value="Winged helix' DNA-binding domain"/>
    <property type="match status" value="1"/>
</dbReference>
<dbReference type="PRINTS" id="PR00035">
    <property type="entry name" value="HTHGNTR"/>
</dbReference>
<reference evidence="5 6" key="1">
    <citation type="submission" date="2019-03" db="EMBL/GenBank/DDBJ databases">
        <title>Genomic Encyclopedia of Type Strains, Phase IV (KMG-IV): sequencing the most valuable type-strain genomes for metagenomic binning, comparative biology and taxonomic classification.</title>
        <authorList>
            <person name="Goeker M."/>
        </authorList>
    </citation>
    <scope>NUCLEOTIDE SEQUENCE [LARGE SCALE GENOMIC DNA]</scope>
    <source>
        <strain evidence="5 6">DSM 24979</strain>
    </source>
</reference>
<keyword evidence="3" id="KW-0804">Transcription</keyword>
<feature type="domain" description="HTH gntR-type" evidence="4">
    <location>
        <begin position="10"/>
        <end position="78"/>
    </location>
</feature>
<dbReference type="AlphaFoldDB" id="A0A4R1QIC1"/>
<keyword evidence="2" id="KW-0238">DNA-binding</keyword>
<evidence type="ECO:0000259" key="4">
    <source>
        <dbReference type="PROSITE" id="PS50949"/>
    </source>
</evidence>
<dbReference type="Pfam" id="PF07702">
    <property type="entry name" value="UTRA"/>
    <property type="match status" value="1"/>
</dbReference>
<dbReference type="SMART" id="SM00345">
    <property type="entry name" value="HTH_GNTR"/>
    <property type="match status" value="1"/>
</dbReference>
<dbReference type="Gene3D" id="3.40.1410.10">
    <property type="entry name" value="Chorismate lyase-like"/>
    <property type="match status" value="1"/>
</dbReference>